<dbReference type="Proteomes" id="UP000177596">
    <property type="component" value="Unassembled WGS sequence"/>
</dbReference>
<gene>
    <name evidence="1" type="ORF">A2573_00415</name>
</gene>
<organism evidence="1 2">
    <name type="scientific">Candidatus Woesebacteria bacterium RIFOXYD1_FULL_43_18</name>
    <dbReference type="NCBI Taxonomy" id="1802551"/>
    <lineage>
        <taxon>Bacteria</taxon>
        <taxon>Candidatus Woeseibacteriota</taxon>
    </lineage>
</organism>
<reference evidence="1 2" key="1">
    <citation type="journal article" date="2016" name="Nat. Commun.">
        <title>Thousands of microbial genomes shed light on interconnected biogeochemical processes in an aquifer system.</title>
        <authorList>
            <person name="Anantharaman K."/>
            <person name="Brown C.T."/>
            <person name="Hug L.A."/>
            <person name="Sharon I."/>
            <person name="Castelle C.J."/>
            <person name="Probst A.J."/>
            <person name="Thomas B.C."/>
            <person name="Singh A."/>
            <person name="Wilkins M.J."/>
            <person name="Karaoz U."/>
            <person name="Brodie E.L."/>
            <person name="Williams K.H."/>
            <person name="Hubbard S.S."/>
            <person name="Banfield J.F."/>
        </authorList>
    </citation>
    <scope>NUCLEOTIDE SEQUENCE [LARGE SCALE GENOMIC DNA]</scope>
</reference>
<sequence>MVLTPVASSAGVLKATVGVNSGLRAKPITPQAAEVMASEPPSIVPEEGIEAVTKAIVPSVPELEPHAATG</sequence>
<evidence type="ECO:0000313" key="2">
    <source>
        <dbReference type="Proteomes" id="UP000177596"/>
    </source>
</evidence>
<comment type="caution">
    <text evidence="1">The sequence shown here is derived from an EMBL/GenBank/DDBJ whole genome shotgun (WGS) entry which is preliminary data.</text>
</comment>
<protein>
    <submittedName>
        <fullName evidence="1">Uncharacterized protein</fullName>
    </submittedName>
</protein>
<accession>A0A1F8DIU6</accession>
<name>A0A1F8DIU6_9BACT</name>
<evidence type="ECO:0000313" key="1">
    <source>
        <dbReference type="EMBL" id="OGM87715.1"/>
    </source>
</evidence>
<dbReference type="EMBL" id="MGIL01000022">
    <property type="protein sequence ID" value="OGM87715.1"/>
    <property type="molecule type" value="Genomic_DNA"/>
</dbReference>
<dbReference type="AlphaFoldDB" id="A0A1F8DIU6"/>
<proteinExistence type="predicted"/>